<dbReference type="Proteomes" id="UP000662873">
    <property type="component" value="Chromosome"/>
</dbReference>
<dbReference type="Gene3D" id="3.90.550.10">
    <property type="entry name" value="Spore Coat Polysaccharide Biosynthesis Protein SpsA, Chain A"/>
    <property type="match status" value="1"/>
</dbReference>
<evidence type="ECO:0000313" key="2">
    <source>
        <dbReference type="Proteomes" id="UP000662873"/>
    </source>
</evidence>
<accession>A0A809RE55</accession>
<dbReference type="SUPFAM" id="SSF53448">
    <property type="entry name" value="Nucleotide-diphospho-sugar transferases"/>
    <property type="match status" value="1"/>
</dbReference>
<evidence type="ECO:0000313" key="1">
    <source>
        <dbReference type="EMBL" id="BBO24908.1"/>
    </source>
</evidence>
<reference evidence="1" key="1">
    <citation type="journal article" name="DNA Res.">
        <title>The physiological potential of anammox bacteria as revealed by their core genome structure.</title>
        <authorList>
            <person name="Okubo T."/>
            <person name="Toyoda A."/>
            <person name="Fukuhara K."/>
            <person name="Uchiyama I."/>
            <person name="Harigaya Y."/>
            <person name="Kuroiwa M."/>
            <person name="Suzuki T."/>
            <person name="Murakami Y."/>
            <person name="Suwa Y."/>
            <person name="Takami H."/>
        </authorList>
    </citation>
    <scope>NUCLEOTIDE SEQUENCE</scope>
    <source>
        <strain evidence="1">317325-2</strain>
    </source>
</reference>
<dbReference type="InterPro" id="IPR029044">
    <property type="entry name" value="Nucleotide-diphossugar_trans"/>
</dbReference>
<organism evidence="1 2">
    <name type="scientific">Candidatus Nitrosymbiomonas proteolyticus</name>
    <dbReference type="NCBI Taxonomy" id="2608984"/>
    <lineage>
        <taxon>Bacteria</taxon>
        <taxon>Bacillati</taxon>
        <taxon>Armatimonadota</taxon>
        <taxon>Armatimonadota incertae sedis</taxon>
        <taxon>Candidatus Nitrosymbiomonas</taxon>
    </lineage>
</organism>
<proteinExistence type="predicted"/>
<dbReference type="KEGG" id="npy:NPRO_25030"/>
<gene>
    <name evidence="1" type="ORF">NPRO_25030</name>
</gene>
<name>A0A809RE55_9BACT</name>
<dbReference type="EMBL" id="AP021858">
    <property type="protein sequence ID" value="BBO24908.1"/>
    <property type="molecule type" value="Genomic_DNA"/>
</dbReference>
<dbReference type="AlphaFoldDB" id="A0A809RE55"/>
<sequence>MGSDNVSEGWEEPERRREVVCVLVGRAFDDSYVDRFYGMLRSFAGVPFRLSVVTERERKFQSPVEQFVVGRQPYYRDDMRPTQVKLELFRGGGWPFDEFLYIDLSSLLTKDLRSIWEFADTRSEPLVCVNDWKYDTINTCVMRVRRDAGLACIYEDYAAGKRYDVRFNGDQDYADASLKSADRLNLVSHFPTSDIVTYKNLLRQHRFAPRKARRAYESACIVKFGGSPKPHQVFEADYWWRHCLRRPHLVLRDRRYLVDDLQKVWTLGA</sequence>
<protein>
    <submittedName>
        <fullName evidence="1">Uncharacterized protein</fullName>
    </submittedName>
</protein>